<evidence type="ECO:0008006" key="3">
    <source>
        <dbReference type="Google" id="ProtNLM"/>
    </source>
</evidence>
<dbReference type="InterPro" id="IPR038765">
    <property type="entry name" value="Papain-like_cys_pep_sf"/>
</dbReference>
<dbReference type="GeneID" id="130459800"/>
<evidence type="ECO:0000313" key="2">
    <source>
        <dbReference type="RefSeq" id="XP_056683331.1"/>
    </source>
</evidence>
<evidence type="ECO:0000313" key="1">
    <source>
        <dbReference type="Proteomes" id="UP000813463"/>
    </source>
</evidence>
<proteinExistence type="predicted"/>
<gene>
    <name evidence="2" type="primary">LOC130459800</name>
</gene>
<sequence length="240" mass="28593">MIENESKFKNVEEGYRRVAEYAFAEGDITEILYYDTVTTITREDIHTLAAKEHLVNNIIDAYSYVLNMENKRRGVGKTNRFFFSTQIYLTLCTKTYFNAKDTQEERMEFLFRRMETEMNHAGVDSFKNIQLLWGFAKNFCHIDKIQSTEYVESFKTRTIKMPWRSLSNKNDCGVFLMRHMQTYEAEDAEKWECGLEKDNIEILQKLRVEYCGKILSSKLNDEHHAISMKSRKWKKEMRID</sequence>
<reference evidence="2" key="2">
    <citation type="submission" date="2025-08" db="UniProtKB">
        <authorList>
            <consortium name="RefSeq"/>
        </authorList>
    </citation>
    <scope>IDENTIFICATION</scope>
    <source>
        <tissue evidence="2">Leaf</tissue>
    </source>
</reference>
<reference evidence="1" key="1">
    <citation type="journal article" date="2021" name="Nat. Commun.">
        <title>Genomic analyses provide insights into spinach domestication and the genetic basis of agronomic traits.</title>
        <authorList>
            <person name="Cai X."/>
            <person name="Sun X."/>
            <person name="Xu C."/>
            <person name="Sun H."/>
            <person name="Wang X."/>
            <person name="Ge C."/>
            <person name="Zhang Z."/>
            <person name="Wang Q."/>
            <person name="Fei Z."/>
            <person name="Jiao C."/>
            <person name="Wang Q."/>
        </authorList>
    </citation>
    <scope>NUCLEOTIDE SEQUENCE [LARGE SCALE GENOMIC DNA]</scope>
    <source>
        <strain evidence="1">cv. Varoflay</strain>
    </source>
</reference>
<dbReference type="Proteomes" id="UP000813463">
    <property type="component" value="Chromosome 4"/>
</dbReference>
<dbReference type="SUPFAM" id="SSF54001">
    <property type="entry name" value="Cysteine proteinases"/>
    <property type="match status" value="1"/>
</dbReference>
<organism evidence="1 2">
    <name type="scientific">Spinacia oleracea</name>
    <name type="common">Spinach</name>
    <dbReference type="NCBI Taxonomy" id="3562"/>
    <lineage>
        <taxon>Eukaryota</taxon>
        <taxon>Viridiplantae</taxon>
        <taxon>Streptophyta</taxon>
        <taxon>Embryophyta</taxon>
        <taxon>Tracheophyta</taxon>
        <taxon>Spermatophyta</taxon>
        <taxon>Magnoliopsida</taxon>
        <taxon>eudicotyledons</taxon>
        <taxon>Gunneridae</taxon>
        <taxon>Pentapetalae</taxon>
        <taxon>Caryophyllales</taxon>
        <taxon>Chenopodiaceae</taxon>
        <taxon>Chenopodioideae</taxon>
        <taxon>Anserineae</taxon>
        <taxon>Spinacia</taxon>
    </lineage>
</organism>
<name>A0ABM3QIZ1_SPIOL</name>
<protein>
    <recommendedName>
        <fullName evidence="3">Ubiquitin-like protease family profile domain-containing protein</fullName>
    </recommendedName>
</protein>
<dbReference type="RefSeq" id="XP_056683331.1">
    <property type="nucleotide sequence ID" value="XM_056827353.1"/>
</dbReference>
<accession>A0ABM3QIZ1</accession>
<keyword evidence="1" id="KW-1185">Reference proteome</keyword>
<dbReference type="Gene3D" id="3.40.395.10">
    <property type="entry name" value="Adenoviral Proteinase, Chain A"/>
    <property type="match status" value="1"/>
</dbReference>